<evidence type="ECO:0000256" key="6">
    <source>
        <dbReference type="ARBA" id="ARBA00023319"/>
    </source>
</evidence>
<keyword evidence="4" id="KW-0677">Repeat</keyword>
<dbReference type="FunFam" id="2.60.40.10:FF:000107">
    <property type="entry name" value="Myosin, light chain kinase a"/>
    <property type="match status" value="3"/>
</dbReference>
<name>A0A3P7EHG1_WUCBA</name>
<dbReference type="SMART" id="SM00060">
    <property type="entry name" value="FN3"/>
    <property type="match status" value="1"/>
</dbReference>
<dbReference type="InterPro" id="IPR007110">
    <property type="entry name" value="Ig-like_dom"/>
</dbReference>
<dbReference type="PROSITE" id="PS50835">
    <property type="entry name" value="IG_LIKE"/>
    <property type="match status" value="6"/>
</dbReference>
<dbReference type="GO" id="GO:0004672">
    <property type="term" value="F:protein kinase activity"/>
    <property type="evidence" value="ECO:0007669"/>
    <property type="project" value="TreeGrafter"/>
</dbReference>
<dbReference type="Gene3D" id="2.60.40.10">
    <property type="entry name" value="Immunoglobulins"/>
    <property type="match status" value="9"/>
</dbReference>
<proteinExistence type="inferred from homology"/>
<evidence type="ECO:0000313" key="9">
    <source>
        <dbReference type="EMBL" id="VDM22490.1"/>
    </source>
</evidence>
<dbReference type="InterPro" id="IPR013098">
    <property type="entry name" value="Ig_I-set"/>
</dbReference>
<keyword evidence="6" id="KW-0393">Immunoglobulin domain</keyword>
<dbReference type="Pfam" id="PF00041">
    <property type="entry name" value="fn3"/>
    <property type="match status" value="1"/>
</dbReference>
<dbReference type="AlphaFoldDB" id="A0A3P7EHG1"/>
<keyword evidence="10" id="KW-1185">Reference proteome</keyword>
<gene>
    <name evidence="9" type="ORF">WBA_LOCUS12505</name>
</gene>
<evidence type="ECO:0000256" key="5">
    <source>
        <dbReference type="ARBA" id="ARBA00023157"/>
    </source>
</evidence>
<dbReference type="FunFam" id="2.60.40.10:FF:000080">
    <property type="entry name" value="Myosin light chain kinase, smooth muscle"/>
    <property type="match status" value="1"/>
</dbReference>
<dbReference type="InParanoid" id="A0A3P7EHG1"/>
<dbReference type="OrthoDB" id="5969272at2759"/>
<keyword evidence="3" id="KW-0963">Cytoplasm</keyword>
<feature type="domain" description="Ig-like" evidence="7">
    <location>
        <begin position="170"/>
        <end position="261"/>
    </location>
</feature>
<feature type="domain" description="Ig-like" evidence="7">
    <location>
        <begin position="768"/>
        <end position="856"/>
    </location>
</feature>
<dbReference type="InterPro" id="IPR013783">
    <property type="entry name" value="Ig-like_fold"/>
</dbReference>
<keyword evidence="5" id="KW-1015">Disulfide bond</keyword>
<evidence type="ECO:0000259" key="8">
    <source>
        <dbReference type="PROSITE" id="PS50853"/>
    </source>
</evidence>
<dbReference type="SUPFAM" id="SSF49265">
    <property type="entry name" value="Fibronectin type III"/>
    <property type="match status" value="1"/>
</dbReference>
<dbReference type="PANTHER" id="PTHR47633:SF16">
    <property type="entry name" value="CAVP-TARGET PROTEIN-LIKE"/>
    <property type="match status" value="1"/>
</dbReference>
<dbReference type="Proteomes" id="UP000270924">
    <property type="component" value="Unassembled WGS sequence"/>
</dbReference>
<feature type="domain" description="Ig-like" evidence="7">
    <location>
        <begin position="510"/>
        <end position="599"/>
    </location>
</feature>
<accession>A0A3P7EHG1</accession>
<feature type="domain" description="Ig-like" evidence="7">
    <location>
        <begin position="395"/>
        <end position="487"/>
    </location>
</feature>
<dbReference type="SUPFAM" id="SSF48726">
    <property type="entry name" value="Immunoglobulin"/>
    <property type="match status" value="8"/>
</dbReference>
<feature type="domain" description="Ig-like" evidence="7">
    <location>
        <begin position="69"/>
        <end position="148"/>
    </location>
</feature>
<dbReference type="CDD" id="cd00063">
    <property type="entry name" value="FN3"/>
    <property type="match status" value="1"/>
</dbReference>
<dbReference type="InterPro" id="IPR003961">
    <property type="entry name" value="FN3_dom"/>
</dbReference>
<comment type="subcellular location">
    <subcellularLocation>
        <location evidence="1">Cytoplasm</location>
        <location evidence="1">Myofibril</location>
        <location evidence="1">Sarcomere</location>
        <location evidence="1">A band</location>
    </subcellularLocation>
</comment>
<evidence type="ECO:0000256" key="1">
    <source>
        <dbReference type="ARBA" id="ARBA00004161"/>
    </source>
</evidence>
<evidence type="ECO:0008006" key="11">
    <source>
        <dbReference type="Google" id="ProtNLM"/>
    </source>
</evidence>
<dbReference type="OMA" id="HTACEED"/>
<dbReference type="SMART" id="SM00408">
    <property type="entry name" value="IGc2"/>
    <property type="match status" value="6"/>
</dbReference>
<dbReference type="InterPro" id="IPR036179">
    <property type="entry name" value="Ig-like_dom_sf"/>
</dbReference>
<dbReference type="InterPro" id="IPR036116">
    <property type="entry name" value="FN3_sf"/>
</dbReference>
<protein>
    <recommendedName>
        <fullName evidence="11">Immunoglobulin I-set domain-containing protein</fullName>
    </recommendedName>
</protein>
<sequence length="997" mass="111793">MILRDDSRYQWEIDATAGTYRLKINGANVNDEGAYRCVATNVAGSATTKSFVRIDDGSLIQKPSSNEPPRFTIALGDARAIEGQPLKLECKIEGAPLTDLIWYKDGERIIPDDRIKIESDSDGRTRLYRVIATNPFGSAHSKATATVKKVLQDATNGFIDGEKFDAYRAPRVIVPLESIKIMEGNDFTLRCKFSGDPRPKIKWFKNGERVYSYGHCTLTESADGNCELTVKNANRFDGGCYRCVAENMYGSDRTICEVAVQLKEKKPQRNFEDEIREGNAPGFSVPLTMKRVKAGDTVILECVPYGKPFPEIKWLKDGIEIECNDKIRIESLDDKTQRIILKDVDFFAEGFYRCVATNEYGTASTKGEIALEGDRTLLAKKMEPLINEEPVESKPRIRRGLYNMSVHQGNTIEMQVCTSGWPTPTVKWFKNGQELKSSGPDGPVVVWTDERGIHHCVILNASPEDEAEYALEATNKLGTARTEGAITIIRPREVPGYEDDRDRGGMPYPPGFIRQLKNKHVFSHMPTIFDCLVVGYPPPEVDWFHNGKRIIPGGRIRIQSCGGGSHAIIIMDTLPEDAGEYVAIARNSHGQASSSAVLDVTVPLLDSIKFDGSIDVTPYLTEEYGFKKVPHHNIPTPPDRGPFIKEVTGHYLTLSWIPTKRAPPRYPQVTYVIEIRELPGKDWMLLDYNIPEPVCKVRNLELGKSYQFRVRAENIYGISDPSPASPPSRLMAPPQPVLDKNKRVIPLLDPYTEKALGQAHAEQYACAPWFAPGVEEKRFCGENDMLSITLCVSGYPDPKIVWKFRNMDLDTGPIIRVLTHAGTETTLMINGFSKENVGQYQCIATNQYGEAQQNIQVLLGARPKFIQPLINKVIPNSKPLRLDVRVEGSPFPELKWMKDWRPIVGSSHVNFVREGSLCSLIINEPLWCDCGIYSVVAINDAGRATTSCSVTIEADGDFSTMHDIRKEKSRMTLEARKVREIYEIDENDEKYEYNASN</sequence>
<dbReference type="GO" id="GO:0031672">
    <property type="term" value="C:A band"/>
    <property type="evidence" value="ECO:0007669"/>
    <property type="project" value="UniProtKB-SubCell"/>
</dbReference>
<evidence type="ECO:0000256" key="3">
    <source>
        <dbReference type="ARBA" id="ARBA00022490"/>
    </source>
</evidence>
<dbReference type="FunFam" id="2.60.40.10:FF:000345">
    <property type="entry name" value="Muscle M-line assembly protein unc-89"/>
    <property type="match status" value="1"/>
</dbReference>
<dbReference type="CDD" id="cd00096">
    <property type="entry name" value="Ig"/>
    <property type="match status" value="3"/>
</dbReference>
<dbReference type="SMART" id="SM00409">
    <property type="entry name" value="IG"/>
    <property type="match status" value="7"/>
</dbReference>
<feature type="domain" description="Ig-like" evidence="7">
    <location>
        <begin position="281"/>
        <end position="370"/>
    </location>
</feature>
<dbReference type="Pfam" id="PF07679">
    <property type="entry name" value="I-set"/>
    <property type="match status" value="8"/>
</dbReference>
<reference evidence="9 10" key="1">
    <citation type="submission" date="2018-11" db="EMBL/GenBank/DDBJ databases">
        <authorList>
            <consortium name="Pathogen Informatics"/>
        </authorList>
    </citation>
    <scope>NUCLEOTIDE SEQUENCE [LARGE SCALE GENOMIC DNA]</scope>
</reference>
<evidence type="ECO:0000256" key="2">
    <source>
        <dbReference type="ARBA" id="ARBA00006692"/>
    </source>
</evidence>
<evidence type="ECO:0000313" key="10">
    <source>
        <dbReference type="Proteomes" id="UP000270924"/>
    </source>
</evidence>
<dbReference type="PANTHER" id="PTHR47633">
    <property type="entry name" value="IMMUNOGLOBULIN"/>
    <property type="match status" value="1"/>
</dbReference>
<comment type="similarity">
    <text evidence="2">Belongs to the protein kinase superfamily. CAMK Ser/Thr protein kinase family.</text>
</comment>
<organism evidence="9 10">
    <name type="scientific">Wuchereria bancrofti</name>
    <dbReference type="NCBI Taxonomy" id="6293"/>
    <lineage>
        <taxon>Eukaryota</taxon>
        <taxon>Metazoa</taxon>
        <taxon>Ecdysozoa</taxon>
        <taxon>Nematoda</taxon>
        <taxon>Chromadorea</taxon>
        <taxon>Rhabditida</taxon>
        <taxon>Spirurina</taxon>
        <taxon>Spiruromorpha</taxon>
        <taxon>Filarioidea</taxon>
        <taxon>Onchocercidae</taxon>
        <taxon>Wuchereria</taxon>
    </lineage>
</organism>
<dbReference type="PROSITE" id="PS50853">
    <property type="entry name" value="FN3"/>
    <property type="match status" value="1"/>
</dbReference>
<feature type="domain" description="Fibronectin type-III" evidence="8">
    <location>
        <begin position="638"/>
        <end position="734"/>
    </location>
</feature>
<evidence type="ECO:0000259" key="7">
    <source>
        <dbReference type="PROSITE" id="PS50835"/>
    </source>
</evidence>
<evidence type="ECO:0000256" key="4">
    <source>
        <dbReference type="ARBA" id="ARBA00022737"/>
    </source>
</evidence>
<dbReference type="InterPro" id="IPR003598">
    <property type="entry name" value="Ig_sub2"/>
</dbReference>
<dbReference type="InterPro" id="IPR003599">
    <property type="entry name" value="Ig_sub"/>
</dbReference>
<dbReference type="EMBL" id="UYWW01012853">
    <property type="protein sequence ID" value="VDM22490.1"/>
    <property type="molecule type" value="Genomic_DNA"/>
</dbReference>